<gene>
    <name evidence="4" type="ORF">HHK36_029599</name>
</gene>
<feature type="compositionally biased region" description="Polar residues" evidence="2">
    <location>
        <begin position="777"/>
        <end position="794"/>
    </location>
</feature>
<feature type="compositionally biased region" description="Basic residues" evidence="2">
    <location>
        <begin position="1386"/>
        <end position="1398"/>
    </location>
</feature>
<evidence type="ECO:0000259" key="3">
    <source>
        <dbReference type="Pfam" id="PF07001"/>
    </source>
</evidence>
<proteinExistence type="predicted"/>
<feature type="region of interest" description="Disordered" evidence="2">
    <location>
        <begin position="763"/>
        <end position="888"/>
    </location>
</feature>
<accession>A0A834YD92</accession>
<feature type="compositionally biased region" description="Low complexity" evidence="2">
    <location>
        <begin position="57"/>
        <end position="73"/>
    </location>
</feature>
<feature type="compositionally biased region" description="Polar residues" evidence="2">
    <location>
        <begin position="1240"/>
        <end position="1271"/>
    </location>
</feature>
<dbReference type="OMA" id="YPGPMAY"/>
<feature type="region of interest" description="Disordered" evidence="2">
    <location>
        <begin position="1433"/>
        <end position="1452"/>
    </location>
</feature>
<evidence type="ECO:0000313" key="5">
    <source>
        <dbReference type="Proteomes" id="UP000655225"/>
    </source>
</evidence>
<feature type="compositionally biased region" description="Basic and acidic residues" evidence="2">
    <location>
        <begin position="202"/>
        <end position="211"/>
    </location>
</feature>
<dbReference type="Proteomes" id="UP000655225">
    <property type="component" value="Unassembled WGS sequence"/>
</dbReference>
<feature type="compositionally biased region" description="Basic and acidic residues" evidence="2">
    <location>
        <begin position="795"/>
        <end position="870"/>
    </location>
</feature>
<dbReference type="Pfam" id="PF07001">
    <property type="entry name" value="BAT2_N"/>
    <property type="match status" value="1"/>
</dbReference>
<feature type="region of interest" description="Disordered" evidence="2">
    <location>
        <begin position="1041"/>
        <end position="1097"/>
    </location>
</feature>
<evidence type="ECO:0000256" key="2">
    <source>
        <dbReference type="SAM" id="MobiDB-lite"/>
    </source>
</evidence>
<dbReference type="EMBL" id="JABCRI010000023">
    <property type="protein sequence ID" value="KAF8378260.1"/>
    <property type="molecule type" value="Genomic_DNA"/>
</dbReference>
<feature type="domain" description="BAT2 N-terminal" evidence="3">
    <location>
        <begin position="4"/>
        <end position="134"/>
    </location>
</feature>
<evidence type="ECO:0000256" key="1">
    <source>
        <dbReference type="ARBA" id="ARBA00022553"/>
    </source>
</evidence>
<feature type="compositionally biased region" description="Basic and acidic residues" evidence="2">
    <location>
        <begin position="1195"/>
        <end position="1205"/>
    </location>
</feature>
<organism evidence="4 5">
    <name type="scientific">Tetracentron sinense</name>
    <name type="common">Spur-leaf</name>
    <dbReference type="NCBI Taxonomy" id="13715"/>
    <lineage>
        <taxon>Eukaryota</taxon>
        <taxon>Viridiplantae</taxon>
        <taxon>Streptophyta</taxon>
        <taxon>Embryophyta</taxon>
        <taxon>Tracheophyta</taxon>
        <taxon>Spermatophyta</taxon>
        <taxon>Magnoliopsida</taxon>
        <taxon>Trochodendrales</taxon>
        <taxon>Trochodendraceae</taxon>
        <taxon>Tetracentron</taxon>
    </lineage>
</organism>
<dbReference type="InterPro" id="IPR009738">
    <property type="entry name" value="BAT2_N"/>
</dbReference>
<protein>
    <recommendedName>
        <fullName evidence="3">BAT2 N-terminal domain-containing protein</fullName>
    </recommendedName>
</protein>
<feature type="compositionally biased region" description="Basic residues" evidence="2">
    <location>
        <begin position="1055"/>
        <end position="1068"/>
    </location>
</feature>
<name>A0A834YD92_TETSI</name>
<dbReference type="InterPro" id="IPR038808">
    <property type="entry name" value="MOS1-like"/>
</dbReference>
<dbReference type="OrthoDB" id="1939715at2759"/>
<feature type="compositionally biased region" description="Basic and acidic residues" evidence="2">
    <location>
        <begin position="763"/>
        <end position="776"/>
    </location>
</feature>
<keyword evidence="5" id="KW-1185">Reference proteome</keyword>
<feature type="compositionally biased region" description="Polar residues" evidence="2">
    <location>
        <begin position="1162"/>
        <end position="1177"/>
    </location>
</feature>
<dbReference type="PANTHER" id="PTHR34805:SF1">
    <property type="entry name" value="PROTEIN MODIFIER OF SNC1 1"/>
    <property type="match status" value="1"/>
</dbReference>
<dbReference type="PANTHER" id="PTHR34805">
    <property type="entry name" value="PROTEIN MODIFIER OF SNC1 1"/>
    <property type="match status" value="1"/>
</dbReference>
<reference evidence="4 5" key="1">
    <citation type="submission" date="2020-04" db="EMBL/GenBank/DDBJ databases">
        <title>Plant Genome Project.</title>
        <authorList>
            <person name="Zhang R.-G."/>
        </authorList>
    </citation>
    <scope>NUCLEOTIDE SEQUENCE [LARGE SCALE GENOMIC DNA]</scope>
    <source>
        <strain evidence="4">YNK0</strain>
        <tissue evidence="4">Leaf</tissue>
    </source>
</reference>
<feature type="region of interest" description="Disordered" evidence="2">
    <location>
        <begin position="56"/>
        <end position="162"/>
    </location>
</feature>
<sequence>MASSMVTGERRWVSARRGGMTVLGKVTVPKPVNLPSQRLENHGLDPSVEIVPKGTLSWGSRSSSSAPNAWGSPALSPPNVDGGAGSPSRLSGRPSSGGSGTRPSTAGSDRSHEPSNVWGPNSRPSSASGVLASNQASLVTGRPRSAETRPGSSQLSRFAESTSENLVAWGASGTAEKLGVGSSKSNAFTLSSGDFPTLGSEKSIESHERQGHSSQGRPGSASGIVATAKARTGTSPTGDDSVDANAERTVNTFKVSSSYVGDGAPPSTEKWQRESLPYPHSSFPPQHFDPWHGAPVHHSPDGVWYRGPPGGPPYEIPGPPGSYPVEPFPYYRHQVPARALANSQSIPHPGAGPRGDHPKNDLYRLQMADSYIRPVMPVRPGVYRGPVPYEGYYGPPPMGFCNFNDRDAQVRGMAAGPCVYNRYPNQNVHPESGNFHAILGGYGSGSSTMAKEQVESGLPHDTHRAPYKVLLKQCDGWDEKDGEEKMEHAVTKNAPYLERAEQPITSMRESDWEADHRIEEVEFSKTAYGGEAFSQPADNRRACSSVPVGMNLPEVMNITRSFDDSLVNKPQKAAIPGEVAQVFASTKRNPNLIHKIEGLNTKACISNGQCDDGHISSREEQMKRFPVVNAEANHSTNEGCTGAVSIEKAYTSGELNPVSHEVGASTEKKSLEPITAGATAVSMSICELQASTGSVLVSSEAGKKVHSQIHKRVHDVQGRMNYRDKGRFSTQESEEWRKKSLVPESSSVVSVANVEICPDVHVQDGRASKEAPEKSDSNCQGKTGVQYTSSTFDQSDYKAPRAKMREIPTQRAKERLEEEEERTREQTQRAKMREIATQRAKERQKEEEERTREQRAKALAKLEELDKRTLAEGSIPKSDHTSSLTGGIEHKQEESWSHAAPTADTINFGSLSSALVLKSDPIAQVSENSTNMVGESTDLSRDLPLEAMKSVSQETVVSQNPSFPKDINTVDSADHNTAQQVHYSSVSKKKQIVHKRKHNIPLEKNASEKLIPTGISVGPKYHADVALDVVANVIVSSGESSLASEPNIMGDPLLHHKKKSNRSGKNSKHMMEESSSGPALPSLVPINENPATVSSENNKLKASECVLEVSSVHTLTSRETAQGQESKDVVPSADQWCSLPTEEARARMNNQWKPQHPRRMPKNSQATRSTEKFQSSEAVVWAPVRSQNKTGASEEASHNTIHEPDPPTVKNGHGVQNTLKSKRAEMERYVPKPVAKELAQQGNSQRPLSPTNQATSDEITGRESASLSRESNVPDDSAVGKAGFSVESKNGESKQHKQHGKAQGSWRQRSTGSPPAQGSQEGSSFHSDLNKNVQKPAEQHRPLKPETHSPKGQIKYSDNWSIPNNPVSTELVTGPIAVKGHGVTGRGKRHPFKGHKSTGHNYNPVDYNDVNSVDTDKIDTQSSAFELSQSEGRIASGGNRGVGDHTPSHWQPKSRAYVAGNQQGSRASGGPRVTAEVGMSAEFFPPKSGGNLPSQNDKDTSAALVQPHSLESKPRKTNIAEVPNVGHQQAKRERKSASFKESPHSPYEGHSNLAELAPENVDTQHEQPFSPGFRKNGHQNSRFGRGHEVPLGARSPPRQDNSKQQHLPVNRDRRRQNPHYEYQPVGSYDSKQSNSFEGAIDGSRHTSSRYKEKGQNHLRRGGGNFYEQHSGTV</sequence>
<feature type="compositionally biased region" description="Polar residues" evidence="2">
    <location>
        <begin position="1598"/>
        <end position="1607"/>
    </location>
</feature>
<feature type="region of interest" description="Disordered" evidence="2">
    <location>
        <begin position="1150"/>
        <end position="1362"/>
    </location>
</feature>
<feature type="region of interest" description="Disordered" evidence="2">
    <location>
        <begin position="1381"/>
        <end position="1407"/>
    </location>
</feature>
<comment type="caution">
    <text evidence="4">The sequence shown here is derived from an EMBL/GenBank/DDBJ whole genome shotgun (WGS) entry which is preliminary data.</text>
</comment>
<feature type="compositionally biased region" description="Polar residues" evidence="2">
    <location>
        <begin position="150"/>
        <end position="162"/>
    </location>
</feature>
<feature type="region of interest" description="Disordered" evidence="2">
    <location>
        <begin position="194"/>
        <end position="223"/>
    </location>
</feature>
<evidence type="ECO:0000313" key="4">
    <source>
        <dbReference type="EMBL" id="KAF8378260.1"/>
    </source>
</evidence>
<feature type="compositionally biased region" description="Polar residues" evidence="2">
    <location>
        <begin position="1305"/>
        <end position="1333"/>
    </location>
</feature>
<keyword evidence="1" id="KW-0597">Phosphoprotein</keyword>
<feature type="region of interest" description="Disordered" evidence="2">
    <location>
        <begin position="1482"/>
        <end position="1673"/>
    </location>
</feature>
<dbReference type="GO" id="GO:0040029">
    <property type="term" value="P:epigenetic regulation of gene expression"/>
    <property type="evidence" value="ECO:0007669"/>
    <property type="project" value="TreeGrafter"/>
</dbReference>
<feature type="compositionally biased region" description="Basic and acidic residues" evidence="2">
    <location>
        <begin position="1337"/>
        <end position="1349"/>
    </location>
</feature>
<feature type="compositionally biased region" description="Polar residues" evidence="2">
    <location>
        <begin position="118"/>
        <end position="138"/>
    </location>
</feature>
<feature type="region of interest" description="Disordered" evidence="2">
    <location>
        <begin position="482"/>
        <end position="511"/>
    </location>
</feature>